<dbReference type="PANTHER" id="PTHR30204:SF0">
    <property type="entry name" value="REDOX-SENSITIVE TRANSCRIPTIONAL ACTIVATOR SOXR"/>
    <property type="match status" value="1"/>
</dbReference>
<protein>
    <recommendedName>
        <fullName evidence="1">Redox-sensitive transcriptional activator SoxR</fullName>
    </recommendedName>
</protein>
<evidence type="ECO:0000256" key="1">
    <source>
        <dbReference type="ARBA" id="ARBA00014474"/>
    </source>
</evidence>
<dbReference type="InterPro" id="IPR000551">
    <property type="entry name" value="MerR-type_HTH_dom"/>
</dbReference>
<dbReference type="EMBL" id="JAWIIJ010000002">
    <property type="protein sequence ID" value="MDV2078017.1"/>
    <property type="molecule type" value="Genomic_DNA"/>
</dbReference>
<reference evidence="10 11" key="1">
    <citation type="submission" date="2023-10" db="EMBL/GenBank/DDBJ databases">
        <title>Characteristics and mechanism of a salt-tolerant marine origin heterotrophic nitrifying- aerobic denitrifying bacteria Marinobacter xestospongiae HN1.</title>
        <authorList>
            <person name="Qi R."/>
        </authorList>
    </citation>
    <scope>NUCLEOTIDE SEQUENCE [LARGE SCALE GENOMIC DNA]</scope>
    <source>
        <strain evidence="10 11">HN1</strain>
    </source>
</reference>
<proteinExistence type="predicted"/>
<evidence type="ECO:0000313" key="10">
    <source>
        <dbReference type="EMBL" id="MDV2078017.1"/>
    </source>
</evidence>
<dbReference type="RefSeq" id="WP_316972863.1">
    <property type="nucleotide sequence ID" value="NZ_JAWIIJ010000002.1"/>
</dbReference>
<keyword evidence="4" id="KW-0408">Iron</keyword>
<dbReference type="SMART" id="SM00422">
    <property type="entry name" value="HTH_MERR"/>
    <property type="match status" value="1"/>
</dbReference>
<sequence>MEFRKLPSRKIDSRKQALSAGEVAKRCEIAVSAVHFYEAEGLIHGWRNNANHRRYSRHVLRRVAIIKIAQQTGVPLRDIKVALNALPPNEAPTPAQWEAMSSRWRDLLDRKIHDLSMLRDQLGECIGCGCLSLSACPLRNPSDCLAGQ</sequence>
<accession>A0ABU3VVI6</accession>
<dbReference type="Gene3D" id="1.10.1660.10">
    <property type="match status" value="1"/>
</dbReference>
<dbReference type="InterPro" id="IPR009061">
    <property type="entry name" value="DNA-bd_dom_put_sf"/>
</dbReference>
<keyword evidence="8" id="KW-0804">Transcription</keyword>
<dbReference type="InterPro" id="IPR047057">
    <property type="entry name" value="MerR_fam"/>
</dbReference>
<dbReference type="Pfam" id="PF00376">
    <property type="entry name" value="MerR"/>
    <property type="match status" value="1"/>
</dbReference>
<evidence type="ECO:0000256" key="3">
    <source>
        <dbReference type="ARBA" id="ARBA00022723"/>
    </source>
</evidence>
<comment type="caution">
    <text evidence="10">The sequence shown here is derived from an EMBL/GenBank/DDBJ whole genome shotgun (WGS) entry which is preliminary data.</text>
</comment>
<dbReference type="PROSITE" id="PS50937">
    <property type="entry name" value="HTH_MERR_2"/>
    <property type="match status" value="1"/>
</dbReference>
<dbReference type="PANTHER" id="PTHR30204">
    <property type="entry name" value="REDOX-CYCLING DRUG-SENSING TRANSCRIPTIONAL ACTIVATOR SOXR"/>
    <property type="match status" value="1"/>
</dbReference>
<dbReference type="Pfam" id="PF09278">
    <property type="entry name" value="MerR-DNA-bind"/>
    <property type="match status" value="1"/>
</dbReference>
<evidence type="ECO:0000259" key="9">
    <source>
        <dbReference type="PROSITE" id="PS50937"/>
    </source>
</evidence>
<dbReference type="NCBIfam" id="TIGR01950">
    <property type="entry name" value="SoxR"/>
    <property type="match status" value="1"/>
</dbReference>
<evidence type="ECO:0000256" key="8">
    <source>
        <dbReference type="ARBA" id="ARBA00023163"/>
    </source>
</evidence>
<keyword evidence="2" id="KW-0001">2Fe-2S</keyword>
<dbReference type="Proteomes" id="UP001269819">
    <property type="component" value="Unassembled WGS sequence"/>
</dbReference>
<keyword evidence="6" id="KW-0805">Transcription regulation</keyword>
<evidence type="ECO:0000256" key="6">
    <source>
        <dbReference type="ARBA" id="ARBA00023015"/>
    </source>
</evidence>
<keyword evidence="3" id="KW-0479">Metal-binding</keyword>
<evidence type="ECO:0000256" key="5">
    <source>
        <dbReference type="ARBA" id="ARBA00023014"/>
    </source>
</evidence>
<dbReference type="PROSITE" id="PS00552">
    <property type="entry name" value="HTH_MERR_1"/>
    <property type="match status" value="1"/>
</dbReference>
<keyword evidence="5" id="KW-0411">Iron-sulfur</keyword>
<name>A0ABU3VVI6_9GAMM</name>
<gene>
    <name evidence="10" type="primary">soxR</name>
    <name evidence="10" type="ORF">RYS15_04950</name>
</gene>
<evidence type="ECO:0000313" key="11">
    <source>
        <dbReference type="Proteomes" id="UP001269819"/>
    </source>
</evidence>
<evidence type="ECO:0000256" key="4">
    <source>
        <dbReference type="ARBA" id="ARBA00023004"/>
    </source>
</evidence>
<dbReference type="InterPro" id="IPR010211">
    <property type="entry name" value="Redox-sen_tscrpt-act_SoxR"/>
</dbReference>
<dbReference type="PRINTS" id="PR00040">
    <property type="entry name" value="HTHMERR"/>
</dbReference>
<dbReference type="SUPFAM" id="SSF46955">
    <property type="entry name" value="Putative DNA-binding domain"/>
    <property type="match status" value="1"/>
</dbReference>
<keyword evidence="7" id="KW-0238">DNA-binding</keyword>
<keyword evidence="11" id="KW-1185">Reference proteome</keyword>
<organism evidence="10 11">
    <name type="scientific">Marinobacter xestospongiae</name>
    <dbReference type="NCBI Taxonomy" id="994319"/>
    <lineage>
        <taxon>Bacteria</taxon>
        <taxon>Pseudomonadati</taxon>
        <taxon>Pseudomonadota</taxon>
        <taxon>Gammaproteobacteria</taxon>
        <taxon>Pseudomonadales</taxon>
        <taxon>Marinobacteraceae</taxon>
        <taxon>Marinobacter</taxon>
    </lineage>
</organism>
<feature type="domain" description="HTH merR-type" evidence="9">
    <location>
        <begin position="17"/>
        <end position="85"/>
    </location>
</feature>
<evidence type="ECO:0000256" key="7">
    <source>
        <dbReference type="ARBA" id="ARBA00023125"/>
    </source>
</evidence>
<dbReference type="InterPro" id="IPR015358">
    <property type="entry name" value="Tscrpt_reg_MerR_DNA-bd"/>
</dbReference>
<evidence type="ECO:0000256" key="2">
    <source>
        <dbReference type="ARBA" id="ARBA00022714"/>
    </source>
</evidence>